<feature type="active site" description="Nucleophile" evidence="2">
    <location>
        <position position="18"/>
    </location>
</feature>
<evidence type="ECO:0000256" key="3">
    <source>
        <dbReference type="PIRSR" id="PIRSR000915-2"/>
    </source>
</evidence>
<evidence type="ECO:0000313" key="5">
    <source>
        <dbReference type="EMBL" id="HIU03475.1"/>
    </source>
</evidence>
<evidence type="ECO:0000256" key="2">
    <source>
        <dbReference type="PIRSR" id="PIRSR000915-1"/>
    </source>
</evidence>
<dbReference type="Pfam" id="PF13242">
    <property type="entry name" value="Hydrolase_like"/>
    <property type="match status" value="1"/>
</dbReference>
<protein>
    <recommendedName>
        <fullName evidence="1">Acid sugar phosphatase</fullName>
        <ecNumber evidence="1">3.1.3.-</ecNumber>
    </recommendedName>
</protein>
<dbReference type="GO" id="GO:0046872">
    <property type="term" value="F:metal ion binding"/>
    <property type="evidence" value="ECO:0007669"/>
    <property type="project" value="UniProtKB-KW"/>
</dbReference>
<dbReference type="InterPro" id="IPR006357">
    <property type="entry name" value="HAD-SF_hydro_IIA"/>
</dbReference>
<dbReference type="EC" id="3.1.3.-" evidence="1"/>
<reference evidence="5" key="2">
    <citation type="journal article" date="2021" name="PeerJ">
        <title>Extensive microbial diversity within the chicken gut microbiome revealed by metagenomics and culture.</title>
        <authorList>
            <person name="Gilroy R."/>
            <person name="Ravi A."/>
            <person name="Getino M."/>
            <person name="Pursley I."/>
            <person name="Horton D.L."/>
            <person name="Alikhan N.F."/>
            <person name="Baker D."/>
            <person name="Gharbi K."/>
            <person name="Hall N."/>
            <person name="Watson M."/>
            <person name="Adriaenssens E.M."/>
            <person name="Foster-Nyarko E."/>
            <person name="Jarju S."/>
            <person name="Secka A."/>
            <person name="Antonio M."/>
            <person name="Oren A."/>
            <person name="Chaudhuri R.R."/>
            <person name="La Ragione R."/>
            <person name="Hildebrand F."/>
            <person name="Pallen M.J."/>
        </authorList>
    </citation>
    <scope>NUCLEOTIDE SEQUENCE</scope>
    <source>
        <strain evidence="5">CHK187-14744</strain>
    </source>
</reference>
<dbReference type="Pfam" id="PF13344">
    <property type="entry name" value="Hydrolase_6"/>
    <property type="match status" value="1"/>
</dbReference>
<sequence length="265" mass="29379">MVEKNRDVLKKIKLFVLDMDGTIYLGDQPIEGAMEFLEKVKATGRDFMFFTNNSSKTGEMYVDKLAKMGCHVTEKDIMTSGDVTIAYLKTHYPDKSIFLAGVPELEDDFKKAGLHLTDDQADIVVVAFDKTLTYAKLEKICHQIRHGSMFLATHLDINCPMENQEFIPDCGAMCAAISLSTGKKPKYLGKPFKETVDMICSLKGCRIDEIAFVGDRLYTDVATGVNNGSTGILVLSGETRPEDLATSDIQPDLVFDSLKEMGAYL</sequence>
<evidence type="ECO:0000256" key="1">
    <source>
        <dbReference type="PIRNR" id="PIRNR000915"/>
    </source>
</evidence>
<keyword evidence="1 4" id="KW-0479">Metal-binding</keyword>
<feature type="binding site" evidence="4">
    <location>
        <position position="20"/>
    </location>
    <ligand>
        <name>Mg(2+)</name>
        <dbReference type="ChEBI" id="CHEBI:18420"/>
    </ligand>
</feature>
<dbReference type="Gene3D" id="3.40.50.1000">
    <property type="entry name" value="HAD superfamily/HAD-like"/>
    <property type="match status" value="2"/>
</dbReference>
<feature type="binding site" evidence="4">
    <location>
        <position position="18"/>
    </location>
    <ligand>
        <name>Mg(2+)</name>
        <dbReference type="ChEBI" id="CHEBI:18420"/>
    </ligand>
</feature>
<proteinExistence type="inferred from homology"/>
<dbReference type="PIRSF" id="PIRSF000915">
    <property type="entry name" value="PGP-type_phosphatase"/>
    <property type="match status" value="1"/>
</dbReference>
<dbReference type="PROSITE" id="PS01228">
    <property type="entry name" value="COF_1"/>
    <property type="match status" value="1"/>
</dbReference>
<comment type="caution">
    <text evidence="5">The sequence shown here is derived from an EMBL/GenBank/DDBJ whole genome shotgun (WGS) entry which is preliminary data.</text>
</comment>
<dbReference type="EMBL" id="DVLT01000057">
    <property type="protein sequence ID" value="HIU03475.1"/>
    <property type="molecule type" value="Genomic_DNA"/>
</dbReference>
<dbReference type="GO" id="GO:0016791">
    <property type="term" value="F:phosphatase activity"/>
    <property type="evidence" value="ECO:0007669"/>
    <property type="project" value="TreeGrafter"/>
</dbReference>
<comment type="function">
    <text evidence="1">Catalyzes the dephosphorylation of 2-6 carbon acid sugars in vitro.</text>
</comment>
<evidence type="ECO:0000313" key="6">
    <source>
        <dbReference type="Proteomes" id="UP000824164"/>
    </source>
</evidence>
<dbReference type="Proteomes" id="UP000824164">
    <property type="component" value="Unassembled WGS sequence"/>
</dbReference>
<feature type="binding site" evidence="3">
    <location>
        <position position="190"/>
    </location>
    <ligand>
        <name>substrate</name>
    </ligand>
</feature>
<comment type="similarity">
    <text evidence="1">Belongs to the HAD-like hydrolase superfamily. NagD family.</text>
</comment>
<gene>
    <name evidence="5" type="ORF">IAB63_09520</name>
</gene>
<dbReference type="AlphaFoldDB" id="A0A9D1HHA5"/>
<dbReference type="PANTHER" id="PTHR19288:SF46">
    <property type="entry name" value="HALOACID DEHALOGENASE-LIKE HYDROLASE DOMAIN-CONTAINING PROTEIN 2"/>
    <property type="match status" value="1"/>
</dbReference>
<dbReference type="NCBIfam" id="TIGR01460">
    <property type="entry name" value="HAD-SF-IIA"/>
    <property type="match status" value="1"/>
</dbReference>
<organism evidence="5 6">
    <name type="scientific">Candidatus Onthocola gallistercoris</name>
    <dbReference type="NCBI Taxonomy" id="2840876"/>
    <lineage>
        <taxon>Bacteria</taxon>
        <taxon>Bacillati</taxon>
        <taxon>Bacillota</taxon>
        <taxon>Bacilli</taxon>
        <taxon>Candidatus Onthocola</taxon>
    </lineage>
</organism>
<dbReference type="GO" id="GO:0005737">
    <property type="term" value="C:cytoplasm"/>
    <property type="evidence" value="ECO:0007669"/>
    <property type="project" value="TreeGrafter"/>
</dbReference>
<dbReference type="PANTHER" id="PTHR19288">
    <property type="entry name" value="4-NITROPHENYLPHOSPHATASE-RELATED"/>
    <property type="match status" value="1"/>
</dbReference>
<keyword evidence="5" id="KW-0378">Hydrolase</keyword>
<keyword evidence="1 4" id="KW-0460">Magnesium</keyword>
<dbReference type="InterPro" id="IPR023214">
    <property type="entry name" value="HAD_sf"/>
</dbReference>
<comment type="cofactor">
    <cofactor evidence="4">
        <name>Mg(2+)</name>
        <dbReference type="ChEBI" id="CHEBI:18420"/>
    </cofactor>
    <text evidence="4">Divalent metal ions. Mg(2+) is the most effective.</text>
</comment>
<reference evidence="5" key="1">
    <citation type="submission" date="2020-10" db="EMBL/GenBank/DDBJ databases">
        <authorList>
            <person name="Gilroy R."/>
        </authorList>
    </citation>
    <scope>NUCLEOTIDE SEQUENCE</scope>
    <source>
        <strain evidence="5">CHK187-14744</strain>
    </source>
</reference>
<dbReference type="SUPFAM" id="SSF56784">
    <property type="entry name" value="HAD-like"/>
    <property type="match status" value="1"/>
</dbReference>
<dbReference type="InterPro" id="IPR036412">
    <property type="entry name" value="HAD-like_sf"/>
</dbReference>
<evidence type="ECO:0000256" key="4">
    <source>
        <dbReference type="PIRSR" id="PIRSR000915-3"/>
    </source>
</evidence>
<feature type="binding site" evidence="4">
    <location>
        <position position="215"/>
    </location>
    <ligand>
        <name>Mg(2+)</name>
        <dbReference type="ChEBI" id="CHEBI:18420"/>
    </ligand>
</feature>
<accession>A0A9D1HHA5</accession>
<name>A0A9D1HHA5_9FIRM</name>
<feature type="active site" description="Proton donor" evidence="2">
    <location>
        <position position="20"/>
    </location>
</feature>